<keyword evidence="2" id="KW-1185">Reference proteome</keyword>
<sequence>MGREFHHQQSHHKLQLGSIMPILCLRPWATTSEKLQKCEDSGTISSCDEYFYKEPVSPRVGCMGQIKRSNKVVGFPGHSRSNNNNNNGKKKYLKLQKMFSSKDLISTTGSRRQMIVGSSRDKFVDEEDYRSIKMVDLDPPLPVIKRVPNAGGEDSNEVVSLWKRRCGGEALKGLEIQKRQPVSLC</sequence>
<protein>
    <submittedName>
        <fullName evidence="1">Uncharacterized protein</fullName>
    </submittedName>
</protein>
<dbReference type="PANTHER" id="PTHR36323:SF1">
    <property type="entry name" value="MYOTUBULARIN-LIKE PROTEIN"/>
    <property type="match status" value="1"/>
</dbReference>
<evidence type="ECO:0000313" key="2">
    <source>
        <dbReference type="Proteomes" id="UP000607653"/>
    </source>
</evidence>
<proteinExistence type="predicted"/>
<name>A0A822XZJ5_NELNU</name>
<organism evidence="1 2">
    <name type="scientific">Nelumbo nucifera</name>
    <name type="common">Sacred lotus</name>
    <dbReference type="NCBI Taxonomy" id="4432"/>
    <lineage>
        <taxon>Eukaryota</taxon>
        <taxon>Viridiplantae</taxon>
        <taxon>Streptophyta</taxon>
        <taxon>Embryophyta</taxon>
        <taxon>Tracheophyta</taxon>
        <taxon>Spermatophyta</taxon>
        <taxon>Magnoliopsida</taxon>
        <taxon>Proteales</taxon>
        <taxon>Nelumbonaceae</taxon>
        <taxon>Nelumbo</taxon>
    </lineage>
</organism>
<gene>
    <name evidence="1" type="ORF">HUJ06_025880</name>
</gene>
<dbReference type="Proteomes" id="UP000607653">
    <property type="component" value="Unassembled WGS sequence"/>
</dbReference>
<dbReference type="PANTHER" id="PTHR36323">
    <property type="entry name" value="MYOTUBULARIN-LIKE PROTEIN"/>
    <property type="match status" value="1"/>
</dbReference>
<dbReference type="AlphaFoldDB" id="A0A822XZJ5"/>
<evidence type="ECO:0000313" key="1">
    <source>
        <dbReference type="EMBL" id="DAD24416.1"/>
    </source>
</evidence>
<comment type="caution">
    <text evidence="1">The sequence shown here is derived from an EMBL/GenBank/DDBJ whole genome shotgun (WGS) entry which is preliminary data.</text>
</comment>
<dbReference type="EMBL" id="DUZY01000001">
    <property type="protein sequence ID" value="DAD24416.1"/>
    <property type="molecule type" value="Genomic_DNA"/>
</dbReference>
<reference evidence="1 2" key="1">
    <citation type="journal article" date="2020" name="Mol. Biol. Evol.">
        <title>Distinct Expression and Methylation Patterns for Genes with Different Fates following a Single Whole-Genome Duplication in Flowering Plants.</title>
        <authorList>
            <person name="Shi T."/>
            <person name="Rahmani R.S."/>
            <person name="Gugger P.F."/>
            <person name="Wang M."/>
            <person name="Li H."/>
            <person name="Zhang Y."/>
            <person name="Li Z."/>
            <person name="Wang Q."/>
            <person name="Van de Peer Y."/>
            <person name="Marchal K."/>
            <person name="Chen J."/>
        </authorList>
    </citation>
    <scope>NUCLEOTIDE SEQUENCE [LARGE SCALE GENOMIC DNA]</scope>
    <source>
        <tissue evidence="1">Leaf</tissue>
    </source>
</reference>
<accession>A0A822XZJ5</accession>